<evidence type="ECO:0000313" key="2">
    <source>
        <dbReference type="Proteomes" id="UP000308600"/>
    </source>
</evidence>
<keyword evidence="2" id="KW-1185">Reference proteome</keyword>
<proteinExistence type="predicted"/>
<reference evidence="1 2" key="1">
    <citation type="journal article" date="2019" name="Nat. Ecol. Evol.">
        <title>Megaphylogeny resolves global patterns of mushroom evolution.</title>
        <authorList>
            <person name="Varga T."/>
            <person name="Krizsan K."/>
            <person name="Foldi C."/>
            <person name="Dima B."/>
            <person name="Sanchez-Garcia M."/>
            <person name="Sanchez-Ramirez S."/>
            <person name="Szollosi G.J."/>
            <person name="Szarkandi J.G."/>
            <person name="Papp V."/>
            <person name="Albert L."/>
            <person name="Andreopoulos W."/>
            <person name="Angelini C."/>
            <person name="Antonin V."/>
            <person name="Barry K.W."/>
            <person name="Bougher N.L."/>
            <person name="Buchanan P."/>
            <person name="Buyck B."/>
            <person name="Bense V."/>
            <person name="Catcheside P."/>
            <person name="Chovatia M."/>
            <person name="Cooper J."/>
            <person name="Damon W."/>
            <person name="Desjardin D."/>
            <person name="Finy P."/>
            <person name="Geml J."/>
            <person name="Haridas S."/>
            <person name="Hughes K."/>
            <person name="Justo A."/>
            <person name="Karasinski D."/>
            <person name="Kautmanova I."/>
            <person name="Kiss B."/>
            <person name="Kocsube S."/>
            <person name="Kotiranta H."/>
            <person name="LaButti K.M."/>
            <person name="Lechner B.E."/>
            <person name="Liimatainen K."/>
            <person name="Lipzen A."/>
            <person name="Lukacs Z."/>
            <person name="Mihaltcheva S."/>
            <person name="Morgado L.N."/>
            <person name="Niskanen T."/>
            <person name="Noordeloos M.E."/>
            <person name="Ohm R.A."/>
            <person name="Ortiz-Santana B."/>
            <person name="Ovrebo C."/>
            <person name="Racz N."/>
            <person name="Riley R."/>
            <person name="Savchenko A."/>
            <person name="Shiryaev A."/>
            <person name="Soop K."/>
            <person name="Spirin V."/>
            <person name="Szebenyi C."/>
            <person name="Tomsovsky M."/>
            <person name="Tulloss R.E."/>
            <person name="Uehling J."/>
            <person name="Grigoriev I.V."/>
            <person name="Vagvolgyi C."/>
            <person name="Papp T."/>
            <person name="Martin F.M."/>
            <person name="Miettinen O."/>
            <person name="Hibbett D.S."/>
            <person name="Nagy L.G."/>
        </authorList>
    </citation>
    <scope>NUCLEOTIDE SEQUENCE [LARGE SCALE GENOMIC DNA]</scope>
    <source>
        <strain evidence="1 2">NL-1719</strain>
    </source>
</reference>
<protein>
    <submittedName>
        <fullName evidence="1">Uncharacterized protein</fullName>
    </submittedName>
</protein>
<sequence>MSEVDPRLPLELEKIIFTYALQNRIKDLPSLFLVARRISQWLAREAFKVVILSESYSSGFRVTLPRFKRYGKHIQSLLIDYNLRPTTITGTTSPACLQDIYTLINECISCCPNLIRLGVWHRSSIAQMGSIMAKSLPLTHLTLSPHHLYNHFNILFPSTSNCSLLTIPLPLFQNITHLDLLGTPFTYANRETQAVALSVQFPSVTHLSLGIVDSLDTTALKLLFKSFIHLRILVLWLAGSHLSLIADRKLPPGMDDDDRIVNLVCNRRNDWEAGARGSKDTWALAEQVVAKRAQVATQST</sequence>
<organism evidence="1 2">
    <name type="scientific">Pluteus cervinus</name>
    <dbReference type="NCBI Taxonomy" id="181527"/>
    <lineage>
        <taxon>Eukaryota</taxon>
        <taxon>Fungi</taxon>
        <taxon>Dikarya</taxon>
        <taxon>Basidiomycota</taxon>
        <taxon>Agaricomycotina</taxon>
        <taxon>Agaricomycetes</taxon>
        <taxon>Agaricomycetidae</taxon>
        <taxon>Agaricales</taxon>
        <taxon>Pluteineae</taxon>
        <taxon>Pluteaceae</taxon>
        <taxon>Pluteus</taxon>
    </lineage>
</organism>
<evidence type="ECO:0000313" key="1">
    <source>
        <dbReference type="EMBL" id="TFK65728.1"/>
    </source>
</evidence>
<dbReference type="Proteomes" id="UP000308600">
    <property type="component" value="Unassembled WGS sequence"/>
</dbReference>
<accession>A0ACD3AJ81</accession>
<gene>
    <name evidence="1" type="ORF">BDN72DRAFT_845182</name>
</gene>
<dbReference type="EMBL" id="ML208427">
    <property type="protein sequence ID" value="TFK65728.1"/>
    <property type="molecule type" value="Genomic_DNA"/>
</dbReference>
<name>A0ACD3AJ81_9AGAR</name>